<protein>
    <recommendedName>
        <fullName evidence="3">ABC-type xenobiotic transporter</fullName>
        <ecNumber evidence="3">7.6.2.2</ecNumber>
    </recommendedName>
</protein>
<feature type="transmembrane region" description="Helical" evidence="13">
    <location>
        <begin position="113"/>
        <end position="131"/>
    </location>
</feature>
<dbReference type="CDD" id="cd18579">
    <property type="entry name" value="ABC_6TM_ABCC_D1"/>
    <property type="match status" value="1"/>
</dbReference>
<name>A0AAD3Y4Y2_NEPGR</name>
<sequence>MAFEPLVWYCQPVANGVWAKLVENAFGAYTPCATDTLVVCVSHLVLMSLCLYRIWMIKKNFKVQRFCLRSKLYNYLLALFAGYCTAEPLFRLVMGISLLNLDGQRGLAPYETVSLIIVALAWCSMLVMIGVETKVYIRDFRWYVRFGVIYALVGDAVMVNLVLLVKEFYKRSVLYLYVSEVLIQALFGILLFVYVPNLDPYPGYALVRDELVNTTEYEELPGGEHICPERHANIFSRILFSWMNPLMKLGCKRPLTEKDIWKLDTWDRTETLYSKFQKCWIEEYHRSKPWLLRALSRSLGGRFWWGGFWKIGNDLSQFVGPLLLNSLLQSMQRGDPAWVGYIYAFSIFIGVVLGVLFEAQYFQNVMRVGYRLRSTLVAAVFRKSLRLTHESRKKFASGKITNLMTTDAEALQQICQSLHTLWSAPFRIVVAMVLLYRELGVASIIGAVLLVLLFPIQTFVISKMQKLSKEGLQRTDKRIGLMNEILAAMDTVKCYAWENSFQSKVQSVRTEELSWFRMSQLLGAFNFFILNSIPVLVTVVSFGVFSLLGGDLTPSRAFTSLSLFAVLRFPLFMLPNIITQVVNANVSLKRLEELLLAEERILLPNPPLEPGLSAISIKNGNFSWDPKAEKPTLSNINLDIPVGSLVAIVGSTGEGKTSLISAMLGELPASSSDTSVTIRGTVAYVPQISWIFNATVRDNILFGSIFEPARYERAVDVTALRHDLELLPGGDLTEIGERGVNISGGQKQRVSMARAVYSNSDVCIFDDPLSALDAHVGRQVFEKCIKEELRGRTRILVTNQLHFLSQVDRIILVHDGVVQEEGTFEELSSSGLMFKKLMENAGKVEEYVEEKQDAENIDQSASKPIANGLVNNMMKSASSQHKLKEGKSVLIKKEERETGVVSWNVLMRYKNALGGLWVVIILLMCYVLTEVLRVLSSTWLSLWTDQSDSRKHGSGFYNFVYALLSFGQVLVALINSYWLIISSLYAARRLHDAMLHSILRAPMVFFHTNPLGRIINRFAKDLGDIDRNVAIFVNMFLGQVSQLLSTFVLIGIVSTMSLWAIMPLLVLFYSAYLYYQSTAREVKRLDSITRSPVYAQFGEALNGLSTIRAYKAYDRMAKINGKSMDNNIRFTLVNMSGNRWLAIRLETLGGLMIWLTATFAVMQNGRAENQAAFASTMGLLLSYALNITGLLTTVLRLASLAENSLNAVERVGTYIDLPSEAPLIIESNRPPPGWPSSGSIKFEDVFLRYRPELPPVLHGLSFTVPPSEKVGIVGRTGAGKSSMLNALFRIVELERGRILIDDYDIAKLGLTDLRKVLGIIPQAPVLFSGTVRFNIDPFNEHNDADLWESLERAHLKDTIRRNALGLDAEVSEAGENFSVGQRQLLSLARALLRRSKILVLDEATAAVDVRTDALIQKTIREEFRSCTMLIIAHRLNTIIDCGHILLLDAGRVLEYDTPERLLSNDESSFSKMVQSTGAANAQYLRSLVFGDGGKKSDREATNQLDRQRRWLASYRWAAAAQFALSVSLSSQNDLQQLEINDESNIIRKTKEAVITLQGVLDGKHDKVIEETLEQYEVPRDRWWSALYKMVEGLAMMSRLSRNRLQQPEYSFEDQLIDWNPVEM</sequence>
<evidence type="ECO:0000256" key="4">
    <source>
        <dbReference type="ARBA" id="ARBA00022448"/>
    </source>
</evidence>
<dbReference type="GO" id="GO:0008559">
    <property type="term" value="F:ABC-type xenobiotic transporter activity"/>
    <property type="evidence" value="ECO:0007669"/>
    <property type="project" value="UniProtKB-EC"/>
</dbReference>
<gene>
    <name evidence="16" type="ORF">Nepgr_029548</name>
</gene>
<feature type="transmembrane region" description="Helical" evidence="13">
    <location>
        <begin position="143"/>
        <end position="163"/>
    </location>
</feature>
<dbReference type="FunFam" id="3.40.50.300:FF:000450">
    <property type="entry name" value="ABC transporter C family member 2"/>
    <property type="match status" value="1"/>
</dbReference>
<dbReference type="GO" id="GO:1902417">
    <property type="term" value="F:(+)-abscisic acid D-glucopyranosyl ester transmembrane transporter activity"/>
    <property type="evidence" value="ECO:0007669"/>
    <property type="project" value="UniProtKB-ARBA"/>
</dbReference>
<reference evidence="16" key="1">
    <citation type="submission" date="2023-05" db="EMBL/GenBank/DDBJ databases">
        <title>Nepenthes gracilis genome sequencing.</title>
        <authorList>
            <person name="Fukushima K."/>
        </authorList>
    </citation>
    <scope>NUCLEOTIDE SEQUENCE</scope>
    <source>
        <strain evidence="16">SING2019-196</strain>
    </source>
</reference>
<evidence type="ECO:0000256" key="3">
    <source>
        <dbReference type="ARBA" id="ARBA00012191"/>
    </source>
</evidence>
<evidence type="ECO:0000256" key="2">
    <source>
        <dbReference type="ARBA" id="ARBA00009726"/>
    </source>
</evidence>
<organism evidence="16 17">
    <name type="scientific">Nepenthes gracilis</name>
    <name type="common">Slender pitcher plant</name>
    <dbReference type="NCBI Taxonomy" id="150966"/>
    <lineage>
        <taxon>Eukaryota</taxon>
        <taxon>Viridiplantae</taxon>
        <taxon>Streptophyta</taxon>
        <taxon>Embryophyta</taxon>
        <taxon>Tracheophyta</taxon>
        <taxon>Spermatophyta</taxon>
        <taxon>Magnoliopsida</taxon>
        <taxon>eudicotyledons</taxon>
        <taxon>Gunneridae</taxon>
        <taxon>Pentapetalae</taxon>
        <taxon>Caryophyllales</taxon>
        <taxon>Nepenthaceae</taxon>
        <taxon>Nepenthes</taxon>
    </lineage>
</organism>
<keyword evidence="5 13" id="KW-0812">Transmembrane</keyword>
<feature type="domain" description="ABC transmembrane type-1" evidence="15">
    <location>
        <begin position="920"/>
        <end position="1203"/>
    </location>
</feature>
<evidence type="ECO:0000256" key="11">
    <source>
        <dbReference type="ARBA" id="ARBA00023136"/>
    </source>
</evidence>
<dbReference type="InterPro" id="IPR003593">
    <property type="entry name" value="AAA+_ATPase"/>
</dbReference>
<keyword evidence="11 13" id="KW-0472">Membrane</keyword>
<feature type="transmembrane region" description="Helical" evidence="13">
    <location>
        <begin position="439"/>
        <end position="461"/>
    </location>
</feature>
<feature type="transmembrane region" description="Helical" evidence="13">
    <location>
        <begin position="36"/>
        <end position="55"/>
    </location>
</feature>
<dbReference type="InterPro" id="IPR017871">
    <property type="entry name" value="ABC_transporter-like_CS"/>
</dbReference>
<comment type="similarity">
    <text evidence="2">Belongs to the ABC transporter superfamily. ABCC family. Conjugate transporter (TC 3.A.1.208) subfamily.</text>
</comment>
<dbReference type="PROSITE" id="PS50893">
    <property type="entry name" value="ABC_TRANSPORTER_2"/>
    <property type="match status" value="2"/>
</dbReference>
<feature type="transmembrane region" description="Helical" evidence="13">
    <location>
        <begin position="1056"/>
        <end position="1075"/>
    </location>
</feature>
<evidence type="ECO:0000256" key="9">
    <source>
        <dbReference type="ARBA" id="ARBA00022967"/>
    </source>
</evidence>
<evidence type="ECO:0000259" key="14">
    <source>
        <dbReference type="PROSITE" id="PS50893"/>
    </source>
</evidence>
<dbReference type="SUPFAM" id="SSF52540">
    <property type="entry name" value="P-loop containing nucleoside triphosphate hydrolases"/>
    <property type="match status" value="2"/>
</dbReference>
<dbReference type="FunFam" id="3.40.50.300:FF:000163">
    <property type="entry name" value="Multidrug resistance-associated protein member 4"/>
    <property type="match status" value="1"/>
</dbReference>
<dbReference type="EMBL" id="BSYO01000033">
    <property type="protein sequence ID" value="GMH27705.1"/>
    <property type="molecule type" value="Genomic_DNA"/>
</dbReference>
<evidence type="ECO:0000313" key="17">
    <source>
        <dbReference type="Proteomes" id="UP001279734"/>
    </source>
</evidence>
<evidence type="ECO:0000256" key="8">
    <source>
        <dbReference type="ARBA" id="ARBA00022840"/>
    </source>
</evidence>
<dbReference type="CDD" id="cd03244">
    <property type="entry name" value="ABCC_MRP_domain2"/>
    <property type="match status" value="1"/>
</dbReference>
<feature type="transmembrane region" description="Helical" evidence="13">
    <location>
        <begin position="561"/>
        <end position="582"/>
    </location>
</feature>
<dbReference type="InterPro" id="IPR003439">
    <property type="entry name" value="ABC_transporter-like_ATP-bd"/>
</dbReference>
<keyword evidence="9" id="KW-1278">Translocase</keyword>
<evidence type="ECO:0000259" key="15">
    <source>
        <dbReference type="PROSITE" id="PS50929"/>
    </source>
</evidence>
<feature type="transmembrane region" description="Helical" evidence="13">
    <location>
        <begin position="175"/>
        <end position="195"/>
    </location>
</feature>
<keyword evidence="8" id="KW-0067">ATP-binding</keyword>
<comment type="caution">
    <text evidence="16">The sequence shown here is derived from an EMBL/GenBank/DDBJ whole genome shotgun (WGS) entry which is preliminary data.</text>
</comment>
<dbReference type="FunFam" id="1.20.1560.10:FF:000013">
    <property type="entry name" value="ABC transporter C family member 2"/>
    <property type="match status" value="1"/>
</dbReference>
<comment type="catalytic activity">
    <reaction evidence="12">
        <text>ATP + H2O + xenobioticSide 1 = ADP + phosphate + xenobioticSide 2.</text>
        <dbReference type="EC" id="7.6.2.2"/>
    </reaction>
</comment>
<evidence type="ECO:0000256" key="12">
    <source>
        <dbReference type="ARBA" id="ARBA00034018"/>
    </source>
</evidence>
<keyword evidence="6" id="KW-0677">Repeat</keyword>
<dbReference type="InterPro" id="IPR036640">
    <property type="entry name" value="ABC1_TM_sf"/>
</dbReference>
<dbReference type="InterPro" id="IPR050173">
    <property type="entry name" value="ABC_transporter_C-like"/>
</dbReference>
<keyword evidence="4" id="KW-0813">Transport</keyword>
<feature type="domain" description="ABC transmembrane type-1" evidence="15">
    <location>
        <begin position="304"/>
        <end position="583"/>
    </location>
</feature>
<feature type="transmembrane region" description="Helical" evidence="13">
    <location>
        <begin position="916"/>
        <end position="936"/>
    </location>
</feature>
<dbReference type="SUPFAM" id="SSF90123">
    <property type="entry name" value="ABC transporter transmembrane region"/>
    <property type="match status" value="2"/>
</dbReference>
<dbReference type="GO" id="GO:0005524">
    <property type="term" value="F:ATP binding"/>
    <property type="evidence" value="ECO:0007669"/>
    <property type="project" value="UniProtKB-KW"/>
</dbReference>
<evidence type="ECO:0000256" key="5">
    <source>
        <dbReference type="ARBA" id="ARBA00022692"/>
    </source>
</evidence>
<dbReference type="Pfam" id="PF00005">
    <property type="entry name" value="ABC_tran"/>
    <property type="match status" value="2"/>
</dbReference>
<dbReference type="GO" id="GO:0016887">
    <property type="term" value="F:ATP hydrolysis activity"/>
    <property type="evidence" value="ECO:0007669"/>
    <property type="project" value="InterPro"/>
</dbReference>
<dbReference type="InterPro" id="IPR044746">
    <property type="entry name" value="ABCC_6TM_D1"/>
</dbReference>
<dbReference type="GO" id="GO:0005774">
    <property type="term" value="C:vacuolar membrane"/>
    <property type="evidence" value="ECO:0007669"/>
    <property type="project" value="UniProtKB-SubCell"/>
</dbReference>
<evidence type="ECO:0000313" key="16">
    <source>
        <dbReference type="EMBL" id="GMH27705.1"/>
    </source>
</evidence>
<keyword evidence="10 13" id="KW-1133">Transmembrane helix</keyword>
<feature type="domain" description="ABC transporter" evidence="14">
    <location>
        <begin position="617"/>
        <end position="840"/>
    </location>
</feature>
<proteinExistence type="inferred from homology"/>
<dbReference type="PANTHER" id="PTHR24223">
    <property type="entry name" value="ATP-BINDING CASSETTE SUB-FAMILY C"/>
    <property type="match status" value="1"/>
</dbReference>
<dbReference type="Proteomes" id="UP001279734">
    <property type="component" value="Unassembled WGS sequence"/>
</dbReference>
<evidence type="ECO:0000256" key="10">
    <source>
        <dbReference type="ARBA" id="ARBA00022989"/>
    </source>
</evidence>
<feature type="transmembrane region" description="Helical" evidence="13">
    <location>
        <begin position="524"/>
        <end position="549"/>
    </location>
</feature>
<evidence type="ECO:0000256" key="13">
    <source>
        <dbReference type="SAM" id="Phobius"/>
    </source>
</evidence>
<evidence type="ECO:0000256" key="7">
    <source>
        <dbReference type="ARBA" id="ARBA00022741"/>
    </source>
</evidence>
<dbReference type="PROSITE" id="PS50929">
    <property type="entry name" value="ABC_TM1F"/>
    <property type="match status" value="2"/>
</dbReference>
<dbReference type="Pfam" id="PF00664">
    <property type="entry name" value="ABC_membrane"/>
    <property type="match status" value="2"/>
</dbReference>
<dbReference type="FunFam" id="1.20.1560.10:FF:000024">
    <property type="entry name" value="ABC transporter C family member 2"/>
    <property type="match status" value="1"/>
</dbReference>
<dbReference type="Gene3D" id="3.40.50.300">
    <property type="entry name" value="P-loop containing nucleotide triphosphate hydrolases"/>
    <property type="match status" value="2"/>
</dbReference>
<keyword evidence="17" id="KW-1185">Reference proteome</keyword>
<feature type="transmembrane region" description="Helical" evidence="13">
    <location>
        <begin position="338"/>
        <end position="357"/>
    </location>
</feature>
<feature type="transmembrane region" description="Helical" evidence="13">
    <location>
        <begin position="1029"/>
        <end position="1050"/>
    </location>
</feature>
<feature type="transmembrane region" description="Helical" evidence="13">
    <location>
        <begin position="1141"/>
        <end position="1161"/>
    </location>
</feature>
<evidence type="ECO:0000256" key="6">
    <source>
        <dbReference type="ARBA" id="ARBA00022737"/>
    </source>
</evidence>
<dbReference type="SMART" id="SM00382">
    <property type="entry name" value="AAA"/>
    <property type="match status" value="2"/>
</dbReference>
<dbReference type="InterPro" id="IPR027417">
    <property type="entry name" value="P-loop_NTPase"/>
</dbReference>
<feature type="domain" description="ABC transporter" evidence="14">
    <location>
        <begin position="1240"/>
        <end position="1474"/>
    </location>
</feature>
<feature type="transmembrane region" description="Helical" evidence="13">
    <location>
        <begin position="76"/>
        <end position="101"/>
    </location>
</feature>
<accession>A0AAD3Y4Y2</accession>
<dbReference type="Gene3D" id="1.20.1560.10">
    <property type="entry name" value="ABC transporter type 1, transmembrane domain"/>
    <property type="match status" value="2"/>
</dbReference>
<keyword evidence="7" id="KW-0547">Nucleotide-binding</keyword>
<dbReference type="PANTHER" id="PTHR24223:SF456">
    <property type="entry name" value="MULTIDRUG RESISTANCE-ASSOCIATED PROTEIN LETHAL(2)03659"/>
    <property type="match status" value="1"/>
</dbReference>
<dbReference type="InterPro" id="IPR011527">
    <property type="entry name" value="ABC1_TM_dom"/>
</dbReference>
<evidence type="ECO:0000256" key="1">
    <source>
        <dbReference type="ARBA" id="ARBA00004128"/>
    </source>
</evidence>
<dbReference type="EC" id="7.6.2.2" evidence="3"/>
<dbReference type="PROSITE" id="PS00211">
    <property type="entry name" value="ABC_TRANSPORTER_1"/>
    <property type="match status" value="2"/>
</dbReference>
<dbReference type="CDD" id="cd03250">
    <property type="entry name" value="ABCC_MRP_domain1"/>
    <property type="match status" value="1"/>
</dbReference>
<comment type="subcellular location">
    <subcellularLocation>
        <location evidence="1">Vacuole membrane</location>
        <topology evidence="1">Multi-pass membrane protein</topology>
    </subcellularLocation>
</comment>
<feature type="transmembrane region" description="Helical" evidence="13">
    <location>
        <begin position="956"/>
        <end position="980"/>
    </location>
</feature>